<organism evidence="4 5">
    <name type="scientific">Strigomonas culicis</name>
    <dbReference type="NCBI Taxonomy" id="28005"/>
    <lineage>
        <taxon>Eukaryota</taxon>
        <taxon>Discoba</taxon>
        <taxon>Euglenozoa</taxon>
        <taxon>Kinetoplastea</taxon>
        <taxon>Metakinetoplastina</taxon>
        <taxon>Trypanosomatida</taxon>
        <taxon>Trypanosomatidae</taxon>
        <taxon>Strigomonadinae</taxon>
        <taxon>Strigomonas</taxon>
    </lineage>
</organism>
<feature type="signal peptide" evidence="2">
    <location>
        <begin position="1"/>
        <end position="22"/>
    </location>
</feature>
<dbReference type="SUPFAM" id="SSF56784">
    <property type="entry name" value="HAD-like"/>
    <property type="match status" value="1"/>
</dbReference>
<sequence length="512" mass="55668">MVGSRVLFVFVLLPPLPPLALSFASTAEPAMSSKRSRSKSRSRSSSSERRRPAPHGPRSVGEWTSIENNSVLLLPPTAALLQPLLRRDAAASVAYVKVASFDLDDTVVLPATGKVFARDDPSDWKWLHPSVPQHLRYLHESGHLVVLFSNQMGIGKGGRFDARKADALREKVIRISAALDVPLVAFVATREDGYRKPGVAMWGLLQQQVQQCAAAGGCALDCNRYAFYVGDAAGRGGRTLAGRTKDFSCSDRKFAYNLSIPFLTPEECFGTPVAALFQEEPVVGAVLRPTKTFPAVPFQWGDVGPDELRAVPNAFEGLSVRIVAAAGERTATLAAEPYFVKTSGGPEMVLMVGYPGCGKSTFCRRHLLPHGYVYVNRDTLKTKERCLAAAAEAWRAGRHVVVDNLNASRADRAPYIALATARLPPGGVPPVRILSMQHTKGLAMHLNQMRGRLGLGPRVSSMVYNVFQSKYSVPRTPAEVAEEGVGEVWEVPPVVSFDGLPPHVQKEFYKLS</sequence>
<keyword evidence="4" id="KW-0808">Transferase</keyword>
<dbReference type="GO" id="GO:0006281">
    <property type="term" value="P:DNA repair"/>
    <property type="evidence" value="ECO:0007669"/>
    <property type="project" value="TreeGrafter"/>
</dbReference>
<comment type="caution">
    <text evidence="4">The sequence shown here is derived from an EMBL/GenBank/DDBJ whole genome shotgun (WGS) entry which is preliminary data.</text>
</comment>
<evidence type="ECO:0000313" key="5">
    <source>
        <dbReference type="Proteomes" id="UP000015354"/>
    </source>
</evidence>
<dbReference type="InterPro" id="IPR013954">
    <property type="entry name" value="PNK3P"/>
</dbReference>
<dbReference type="PANTHER" id="PTHR12083:SF9">
    <property type="entry name" value="BIFUNCTIONAL POLYNUCLEOTIDE PHOSPHATASE_KINASE"/>
    <property type="match status" value="1"/>
</dbReference>
<dbReference type="InterPro" id="IPR006551">
    <property type="entry name" value="Polynucleotide_phosphatase"/>
</dbReference>
<dbReference type="EMBL" id="ATMH01002835">
    <property type="protein sequence ID" value="EPY32390.1"/>
    <property type="molecule type" value="Genomic_DNA"/>
</dbReference>
<name>S9W935_9TRYP</name>
<dbReference type="EMBL" id="ATMH01009243">
    <property type="protein sequence ID" value="EPY19904.1"/>
    <property type="molecule type" value="Genomic_DNA"/>
</dbReference>
<dbReference type="Pfam" id="PF08645">
    <property type="entry name" value="PNK3P"/>
    <property type="match status" value="1"/>
</dbReference>
<dbReference type="InterPro" id="IPR027417">
    <property type="entry name" value="P-loop_NTPase"/>
</dbReference>
<keyword evidence="2" id="KW-0732">Signal</keyword>
<evidence type="ECO:0000313" key="4">
    <source>
        <dbReference type="EMBL" id="EPY32390.1"/>
    </source>
</evidence>
<dbReference type="OrthoDB" id="19045at2759"/>
<proteinExistence type="predicted"/>
<dbReference type="PANTHER" id="PTHR12083">
    <property type="entry name" value="BIFUNCTIONAL POLYNUCLEOTIDE PHOSPHATASE/KINASE"/>
    <property type="match status" value="1"/>
</dbReference>
<dbReference type="GO" id="GO:0046404">
    <property type="term" value="F:ATP-dependent polydeoxyribonucleotide 5'-hydroxyl-kinase activity"/>
    <property type="evidence" value="ECO:0007669"/>
    <property type="project" value="TreeGrafter"/>
</dbReference>
<dbReference type="InterPro" id="IPR036412">
    <property type="entry name" value="HAD-like_sf"/>
</dbReference>
<dbReference type="InterPro" id="IPR006549">
    <property type="entry name" value="HAD-SF_hydro_IIIA"/>
</dbReference>
<reference evidence="4 5" key="1">
    <citation type="journal article" date="2013" name="PLoS ONE">
        <title>Predicting the Proteins of Angomonas deanei, Strigomonas culicis and Their Respective Endosymbionts Reveals New Aspects of the Trypanosomatidae Family.</title>
        <authorList>
            <person name="Motta M.C."/>
            <person name="Martins A.C."/>
            <person name="de Souza S.S."/>
            <person name="Catta-Preta C.M."/>
            <person name="Silva R."/>
            <person name="Klein C.C."/>
            <person name="de Almeida L.G."/>
            <person name="de Lima Cunha O."/>
            <person name="Ciapina L.P."/>
            <person name="Brocchi M."/>
            <person name="Colabardini A.C."/>
            <person name="de Araujo Lima B."/>
            <person name="Machado C.R."/>
            <person name="de Almeida Soares C.M."/>
            <person name="Probst C.M."/>
            <person name="de Menezes C.B."/>
            <person name="Thompson C.E."/>
            <person name="Bartholomeu D.C."/>
            <person name="Gradia D.F."/>
            <person name="Pavoni D.P."/>
            <person name="Grisard E.C."/>
            <person name="Fantinatti-Garboggini F."/>
            <person name="Marchini F.K."/>
            <person name="Rodrigues-Luiz G.F."/>
            <person name="Wagner G."/>
            <person name="Goldman G.H."/>
            <person name="Fietto J.L."/>
            <person name="Elias M.C."/>
            <person name="Goldman M.H."/>
            <person name="Sagot M.F."/>
            <person name="Pereira M."/>
            <person name="Stoco P.H."/>
            <person name="de Mendonca-Neto R.P."/>
            <person name="Teixeira S.M."/>
            <person name="Maciel T.E."/>
            <person name="de Oliveira Mendes T.A."/>
            <person name="Urmenyi T.P."/>
            <person name="de Souza W."/>
            <person name="Schenkman S."/>
            <person name="de Vasconcelos A.T."/>
        </authorList>
    </citation>
    <scope>NUCLEOTIDE SEQUENCE [LARGE SCALE GENOMIC DNA]</scope>
</reference>
<dbReference type="Proteomes" id="UP000015354">
    <property type="component" value="Unassembled WGS sequence"/>
</dbReference>
<dbReference type="AlphaFoldDB" id="S9W935"/>
<feature type="chain" id="PRO_5007727302" evidence="2">
    <location>
        <begin position="23"/>
        <end position="512"/>
    </location>
</feature>
<dbReference type="NCBIfam" id="TIGR01664">
    <property type="entry name" value="DNA-3'-Pase"/>
    <property type="match status" value="1"/>
</dbReference>
<dbReference type="Gene3D" id="3.40.50.300">
    <property type="entry name" value="P-loop containing nucleotide triphosphate hydrolases"/>
    <property type="match status" value="1"/>
</dbReference>
<reference evidence="4" key="2">
    <citation type="submission" date="2013-03" db="EMBL/GenBank/DDBJ databases">
        <authorList>
            <person name="Motta M.C.M."/>
            <person name="Martins A.C.A."/>
            <person name="Preta C.M.C.C."/>
            <person name="Silva R."/>
            <person name="de Souza S.S."/>
            <person name="Klein C.C."/>
            <person name="de Almeida L.G.P."/>
            <person name="Cunha O.L."/>
            <person name="Colabardini A.C."/>
            <person name="Lima B.A."/>
            <person name="Machado C.R."/>
            <person name="Soares C.M.A."/>
            <person name="de Menezes C.B.A."/>
            <person name="Bartolomeu D.C."/>
            <person name="Grisard E.C."/>
            <person name="Fantinatti-Garboggini F."/>
            <person name="Rodrigues-Luiz G.F."/>
            <person name="Wagner G."/>
            <person name="Goldman G.H."/>
            <person name="Fietto J.L.R."/>
            <person name="Ciapina L.P."/>
            <person name="Brocchi M."/>
            <person name="Elias M.C."/>
            <person name="Goldman M.H.S."/>
            <person name="Sagot M.-F."/>
            <person name="Pereira M."/>
            <person name="Stoco P.H."/>
            <person name="Teixeira S.M.R."/>
            <person name="de Mendonca-Neto R.P."/>
            <person name="Maciel T.E.F."/>
            <person name="Mendes T.A.O."/>
            <person name="Urmenyi T.P."/>
            <person name="Teixeira M.M.G."/>
            <person name="de Camargo E.F.P."/>
            <person name="de Sousa W."/>
            <person name="Schenkman S."/>
            <person name="de Vasconcelos A.T.R."/>
        </authorList>
    </citation>
    <scope>NUCLEOTIDE SEQUENCE</scope>
</reference>
<dbReference type="GO" id="GO:0046403">
    <property type="term" value="F:polynucleotide 3'-phosphatase activity"/>
    <property type="evidence" value="ECO:0007669"/>
    <property type="project" value="TreeGrafter"/>
</dbReference>
<evidence type="ECO:0000256" key="1">
    <source>
        <dbReference type="SAM" id="MobiDB-lite"/>
    </source>
</evidence>
<accession>S9W935</accession>
<gene>
    <name evidence="4" type="ORF">STCU_02835</name>
    <name evidence="3" type="ORF">STCU_09243</name>
</gene>
<dbReference type="InterPro" id="IPR023214">
    <property type="entry name" value="HAD_sf"/>
</dbReference>
<feature type="region of interest" description="Disordered" evidence="1">
    <location>
        <begin position="30"/>
        <end position="62"/>
    </location>
</feature>
<dbReference type="GO" id="GO:0003690">
    <property type="term" value="F:double-stranded DNA binding"/>
    <property type="evidence" value="ECO:0007669"/>
    <property type="project" value="TreeGrafter"/>
</dbReference>
<evidence type="ECO:0000256" key="2">
    <source>
        <dbReference type="SAM" id="SignalP"/>
    </source>
</evidence>
<dbReference type="Gene3D" id="3.40.50.1000">
    <property type="entry name" value="HAD superfamily/HAD-like"/>
    <property type="match status" value="1"/>
</dbReference>
<keyword evidence="5" id="KW-1185">Reference proteome</keyword>
<dbReference type="NCBIfam" id="TIGR01662">
    <property type="entry name" value="HAD-SF-IIIA"/>
    <property type="match status" value="1"/>
</dbReference>
<keyword evidence="4" id="KW-0418">Kinase</keyword>
<dbReference type="SUPFAM" id="SSF52540">
    <property type="entry name" value="P-loop containing nucleoside triphosphate hydrolases"/>
    <property type="match status" value="1"/>
</dbReference>
<protein>
    <submittedName>
        <fullName evidence="4">Bifunctional polynucleotide phosphatase/kinase</fullName>
    </submittedName>
</protein>
<dbReference type="Pfam" id="PF13671">
    <property type="entry name" value="AAA_33"/>
    <property type="match status" value="1"/>
</dbReference>
<evidence type="ECO:0000313" key="3">
    <source>
        <dbReference type="EMBL" id="EPY19904.1"/>
    </source>
</evidence>